<keyword evidence="1" id="KW-1133">Transmembrane helix</keyword>
<organism evidence="3 4">
    <name type="scientific">Ambrosia artemisiifolia</name>
    <name type="common">Common ragweed</name>
    <dbReference type="NCBI Taxonomy" id="4212"/>
    <lineage>
        <taxon>Eukaryota</taxon>
        <taxon>Viridiplantae</taxon>
        <taxon>Streptophyta</taxon>
        <taxon>Embryophyta</taxon>
        <taxon>Tracheophyta</taxon>
        <taxon>Spermatophyta</taxon>
        <taxon>Magnoliopsida</taxon>
        <taxon>eudicotyledons</taxon>
        <taxon>Gunneridae</taxon>
        <taxon>Pentapetalae</taxon>
        <taxon>asterids</taxon>
        <taxon>campanulids</taxon>
        <taxon>Asterales</taxon>
        <taxon>Asteraceae</taxon>
        <taxon>Asteroideae</taxon>
        <taxon>Heliantheae alliance</taxon>
        <taxon>Heliantheae</taxon>
        <taxon>Ambrosia</taxon>
    </lineage>
</organism>
<accession>A0AAD5C4I6</accession>
<evidence type="ECO:0000256" key="1">
    <source>
        <dbReference type="SAM" id="Phobius"/>
    </source>
</evidence>
<dbReference type="SUPFAM" id="SSF48403">
    <property type="entry name" value="Ankyrin repeat"/>
    <property type="match status" value="1"/>
</dbReference>
<gene>
    <name evidence="3" type="ORF">M8C21_006731</name>
</gene>
<sequence>MAPSTSKSVNEGSQQYPYPSKVDVGSFVFIKLEGQSNYVQWQKQMLSLIDKNDMSGFIDGTIKEPPMTYGAKTRAGALAFATTHGQWKKSDTLVRKWILGSLSKDVRRTVDDLKTANDIWNALKAEYNTITDKKMEKGMSNYPSWSKQMWSLVFSHEMMGFIDGSINRPQKNEHEDFMWKRSDVLVQGWIYGSLSEDVMATIVDLNTAHDVWMMLKKNYTTPPALLSGVPNEFDKYIELHKAIDTGDCKKAQVIFNQDKKAITDPIDQHGNTALQIAIGNQANILFLENLDFNQINFKNELHQTLAKVLRYAIKFNMEEVVKKLVQKDPCLLFVEDDASLPLVTAATYSQRTIFDHLLIECKNNQTKAKDGYINPFVGEAAFTLLTYTISAGFFDVAHDLVKNYSPKLPETNHLDIQEALCSLGQKCDAYRSGKQYNSCQRFVYSRVPIENCCDTRNNPDIENQETNKASLGTWKSSVDSEPHIKRLHEDKVKHNKVLTILKFICEEVSKLEDNPEYYEKALILAVENNIPEVIEQITKHFPLSIRNTRDNGYTLYQRSIMYRSENAYNYLVYDKTCQKGLRHQDSFSSDDNLLHMAAKVAPQDKLNMVTGAALQMQRELQWFKEVDKLVSTEKWEDKNKEKKTFNNEHERLRKKGQEWMKSTAKSYTITAALIVTIVFAAAITVPGGTDGDTGKAIYNTKPSFIVFIVSDAISLFTSTTSLLFFFVHSHRTLCRRRFSL</sequence>
<feature type="domain" description="PGG" evidence="2">
    <location>
        <begin position="658"/>
        <end position="728"/>
    </location>
</feature>
<evidence type="ECO:0000313" key="4">
    <source>
        <dbReference type="Proteomes" id="UP001206925"/>
    </source>
</evidence>
<dbReference type="PANTHER" id="PTHR24177:SF467">
    <property type="entry name" value="PGG DOMAIN, RETROTRANSPOSON COPIA-LIKE PROTEIN"/>
    <property type="match status" value="1"/>
</dbReference>
<dbReference type="PANTHER" id="PTHR24177">
    <property type="entry name" value="CASKIN"/>
    <property type="match status" value="1"/>
</dbReference>
<evidence type="ECO:0000259" key="2">
    <source>
        <dbReference type="Pfam" id="PF13962"/>
    </source>
</evidence>
<dbReference type="EMBL" id="JAMZMK010009609">
    <property type="protein sequence ID" value="KAI7734940.1"/>
    <property type="molecule type" value="Genomic_DNA"/>
</dbReference>
<dbReference type="Gene3D" id="1.25.40.20">
    <property type="entry name" value="Ankyrin repeat-containing domain"/>
    <property type="match status" value="1"/>
</dbReference>
<keyword evidence="1" id="KW-0812">Transmembrane</keyword>
<dbReference type="InterPro" id="IPR036770">
    <property type="entry name" value="Ankyrin_rpt-contain_sf"/>
</dbReference>
<evidence type="ECO:0000313" key="3">
    <source>
        <dbReference type="EMBL" id="KAI7734940.1"/>
    </source>
</evidence>
<dbReference type="AlphaFoldDB" id="A0AAD5C4I6"/>
<proteinExistence type="predicted"/>
<dbReference type="GO" id="GO:0016020">
    <property type="term" value="C:membrane"/>
    <property type="evidence" value="ECO:0007669"/>
    <property type="project" value="TreeGrafter"/>
</dbReference>
<dbReference type="Pfam" id="PF14223">
    <property type="entry name" value="Retrotran_gag_2"/>
    <property type="match status" value="1"/>
</dbReference>
<name>A0AAD5C4I6_AMBAR</name>
<reference evidence="3" key="1">
    <citation type="submission" date="2022-06" db="EMBL/GenBank/DDBJ databases">
        <title>Uncovering the hologenomic basis of an extraordinary plant invasion.</title>
        <authorList>
            <person name="Bieker V.C."/>
            <person name="Martin M.D."/>
            <person name="Gilbert T."/>
            <person name="Hodgins K."/>
            <person name="Battlay P."/>
            <person name="Petersen B."/>
            <person name="Wilson J."/>
        </authorList>
    </citation>
    <scope>NUCLEOTIDE SEQUENCE</scope>
    <source>
        <strain evidence="3">AA19_3_7</strain>
        <tissue evidence="3">Leaf</tissue>
    </source>
</reference>
<dbReference type="Proteomes" id="UP001206925">
    <property type="component" value="Unassembled WGS sequence"/>
</dbReference>
<protein>
    <recommendedName>
        <fullName evidence="2">PGG domain-containing protein</fullName>
    </recommendedName>
</protein>
<feature type="transmembrane region" description="Helical" evidence="1">
    <location>
        <begin position="704"/>
        <end position="727"/>
    </location>
</feature>
<keyword evidence="1" id="KW-0472">Membrane</keyword>
<dbReference type="InterPro" id="IPR026961">
    <property type="entry name" value="PGG_dom"/>
</dbReference>
<dbReference type="Pfam" id="PF13962">
    <property type="entry name" value="PGG"/>
    <property type="match status" value="1"/>
</dbReference>
<feature type="transmembrane region" description="Helical" evidence="1">
    <location>
        <begin position="664"/>
        <end position="684"/>
    </location>
</feature>
<keyword evidence="4" id="KW-1185">Reference proteome</keyword>
<comment type="caution">
    <text evidence="3">The sequence shown here is derived from an EMBL/GenBank/DDBJ whole genome shotgun (WGS) entry which is preliminary data.</text>
</comment>